<comment type="caution">
    <text evidence="2">The sequence shown here is derived from an EMBL/GenBank/DDBJ whole genome shotgun (WGS) entry which is preliminary data.</text>
</comment>
<sequence length="160" mass="16274">MARLMECGDSAEPEAEVLMESAEPDARAPRASTRTWAVSALLLVALVAAGLLYNVSGHPFTLRGAPEQVLGFSGDGSFTCGQMKCTPGSICCGGTECCSAGSECCGGTCLAAGGICCRNRTDTPLLCTPGTHCCGKETDTAQCCTTGCADGPFVACKLQT</sequence>
<protein>
    <submittedName>
        <fullName evidence="2">Uncharacterized protein</fullName>
    </submittedName>
</protein>
<evidence type="ECO:0000256" key="1">
    <source>
        <dbReference type="SAM" id="Phobius"/>
    </source>
</evidence>
<gene>
    <name evidence="2" type="ORF">SNEC2469_LOCUS9104</name>
</gene>
<name>A0A812PGT7_9DINO</name>
<dbReference type="OrthoDB" id="10306529at2759"/>
<keyword evidence="1" id="KW-1133">Transmembrane helix</keyword>
<dbReference type="EMBL" id="CAJNJA010014809">
    <property type="protein sequence ID" value="CAE7350660.1"/>
    <property type="molecule type" value="Genomic_DNA"/>
</dbReference>
<dbReference type="AlphaFoldDB" id="A0A812PGT7"/>
<keyword evidence="3" id="KW-1185">Reference proteome</keyword>
<keyword evidence="1" id="KW-0812">Transmembrane</keyword>
<accession>A0A812PGT7</accession>
<keyword evidence="1" id="KW-0472">Membrane</keyword>
<organism evidence="2 3">
    <name type="scientific">Symbiodinium necroappetens</name>
    <dbReference type="NCBI Taxonomy" id="1628268"/>
    <lineage>
        <taxon>Eukaryota</taxon>
        <taxon>Sar</taxon>
        <taxon>Alveolata</taxon>
        <taxon>Dinophyceae</taxon>
        <taxon>Suessiales</taxon>
        <taxon>Symbiodiniaceae</taxon>
        <taxon>Symbiodinium</taxon>
    </lineage>
</organism>
<feature type="transmembrane region" description="Helical" evidence="1">
    <location>
        <begin position="36"/>
        <end position="55"/>
    </location>
</feature>
<dbReference type="Proteomes" id="UP000601435">
    <property type="component" value="Unassembled WGS sequence"/>
</dbReference>
<evidence type="ECO:0000313" key="2">
    <source>
        <dbReference type="EMBL" id="CAE7350660.1"/>
    </source>
</evidence>
<evidence type="ECO:0000313" key="3">
    <source>
        <dbReference type="Proteomes" id="UP000601435"/>
    </source>
</evidence>
<proteinExistence type="predicted"/>
<reference evidence="2" key="1">
    <citation type="submission" date="2021-02" db="EMBL/GenBank/DDBJ databases">
        <authorList>
            <person name="Dougan E. K."/>
            <person name="Rhodes N."/>
            <person name="Thang M."/>
            <person name="Chan C."/>
        </authorList>
    </citation>
    <scope>NUCLEOTIDE SEQUENCE</scope>
</reference>